<dbReference type="AlphaFoldDB" id="A0A5C5Z2H4"/>
<evidence type="ECO:0000313" key="1">
    <source>
        <dbReference type="EMBL" id="TWT81528.1"/>
    </source>
</evidence>
<accession>A0A5C5Z2H4</accession>
<dbReference type="EMBL" id="SJPJ01000001">
    <property type="protein sequence ID" value="TWT81528.1"/>
    <property type="molecule type" value="Genomic_DNA"/>
</dbReference>
<keyword evidence="2" id="KW-1185">Reference proteome</keyword>
<name>A0A5C5Z2H4_9BACT</name>
<organism evidence="1 2">
    <name type="scientific">Novipirellula herctigrandis</name>
    <dbReference type="NCBI Taxonomy" id="2527986"/>
    <lineage>
        <taxon>Bacteria</taxon>
        <taxon>Pseudomonadati</taxon>
        <taxon>Planctomycetota</taxon>
        <taxon>Planctomycetia</taxon>
        <taxon>Pirellulales</taxon>
        <taxon>Pirellulaceae</taxon>
        <taxon>Novipirellula</taxon>
    </lineage>
</organism>
<dbReference type="Proteomes" id="UP000315010">
    <property type="component" value="Unassembled WGS sequence"/>
</dbReference>
<comment type="caution">
    <text evidence="1">The sequence shown here is derived from an EMBL/GenBank/DDBJ whole genome shotgun (WGS) entry which is preliminary data.</text>
</comment>
<proteinExistence type="predicted"/>
<evidence type="ECO:0000313" key="2">
    <source>
        <dbReference type="Proteomes" id="UP000315010"/>
    </source>
</evidence>
<reference evidence="1 2" key="1">
    <citation type="submission" date="2019-02" db="EMBL/GenBank/DDBJ databases">
        <title>Deep-cultivation of Planctomycetes and their phenomic and genomic characterization uncovers novel biology.</title>
        <authorList>
            <person name="Wiegand S."/>
            <person name="Jogler M."/>
            <person name="Boedeker C."/>
            <person name="Pinto D."/>
            <person name="Vollmers J."/>
            <person name="Rivas-Marin E."/>
            <person name="Kohn T."/>
            <person name="Peeters S.H."/>
            <person name="Heuer A."/>
            <person name="Rast P."/>
            <person name="Oberbeckmann S."/>
            <person name="Bunk B."/>
            <person name="Jeske O."/>
            <person name="Meyerdierks A."/>
            <person name="Storesund J.E."/>
            <person name="Kallscheuer N."/>
            <person name="Luecker S."/>
            <person name="Lage O.M."/>
            <person name="Pohl T."/>
            <person name="Merkel B.J."/>
            <person name="Hornburger P."/>
            <person name="Mueller R.-W."/>
            <person name="Bruemmer F."/>
            <person name="Labrenz M."/>
            <person name="Spormann A.M."/>
            <person name="Op Den Camp H."/>
            <person name="Overmann J."/>
            <person name="Amann R."/>
            <person name="Jetten M.S.M."/>
            <person name="Mascher T."/>
            <person name="Medema M.H."/>
            <person name="Devos D.P."/>
            <person name="Kaster A.-K."/>
            <person name="Ovreas L."/>
            <person name="Rohde M."/>
            <person name="Galperin M.Y."/>
            <person name="Jogler C."/>
        </authorList>
    </citation>
    <scope>NUCLEOTIDE SEQUENCE [LARGE SCALE GENOMIC DNA]</scope>
    <source>
        <strain evidence="1 2">CA13</strain>
    </source>
</reference>
<protein>
    <submittedName>
        <fullName evidence="1">Uncharacterized protein</fullName>
    </submittedName>
</protein>
<sequence length="56" mass="6189">MMIEERSVSDAGLFWEIACLNPDFRGDQAEDVEFAGAKPSTQIEIDNGIGYSSMVF</sequence>
<gene>
    <name evidence="1" type="ORF">CA13_29810</name>
</gene>
<dbReference type="RefSeq" id="WP_419194312.1">
    <property type="nucleotide sequence ID" value="NZ_SJPJ01000001.1"/>
</dbReference>